<feature type="region of interest" description="Disordered" evidence="1">
    <location>
        <begin position="143"/>
        <end position="168"/>
    </location>
</feature>
<reference evidence="4" key="1">
    <citation type="journal article" date="2019" name="Int. J. Syst. Evol. Microbiol.">
        <title>The Global Catalogue of Microorganisms (GCM) 10K type strain sequencing project: providing services to taxonomists for standard genome sequencing and annotation.</title>
        <authorList>
            <consortium name="The Broad Institute Genomics Platform"/>
            <consortium name="The Broad Institute Genome Sequencing Center for Infectious Disease"/>
            <person name="Wu L."/>
            <person name="Ma J."/>
        </authorList>
    </citation>
    <scope>NUCLEOTIDE SEQUENCE [LARGE SCALE GENOMIC DNA]</scope>
    <source>
        <strain evidence="4">CAIM 431</strain>
    </source>
</reference>
<dbReference type="Pfam" id="PF00582">
    <property type="entry name" value="Usp"/>
    <property type="match status" value="1"/>
</dbReference>
<dbReference type="RefSeq" id="WP_343872599.1">
    <property type="nucleotide sequence ID" value="NZ_BAAAIX010000009.1"/>
</dbReference>
<evidence type="ECO:0000259" key="2">
    <source>
        <dbReference type="Pfam" id="PF00582"/>
    </source>
</evidence>
<proteinExistence type="predicted"/>
<name>A0ABW4RU64_9ACTN</name>
<protein>
    <submittedName>
        <fullName evidence="3">Universal stress protein</fullName>
    </submittedName>
</protein>
<dbReference type="Proteomes" id="UP001597326">
    <property type="component" value="Unassembled WGS sequence"/>
</dbReference>
<evidence type="ECO:0000313" key="3">
    <source>
        <dbReference type="EMBL" id="MFD1889565.1"/>
    </source>
</evidence>
<comment type="caution">
    <text evidence="3">The sequence shown here is derived from an EMBL/GenBank/DDBJ whole genome shotgun (WGS) entry which is preliminary data.</text>
</comment>
<keyword evidence="4" id="KW-1185">Reference proteome</keyword>
<evidence type="ECO:0000256" key="1">
    <source>
        <dbReference type="SAM" id="MobiDB-lite"/>
    </source>
</evidence>
<dbReference type="EMBL" id="JBHUFZ010000011">
    <property type="protein sequence ID" value="MFD1889565.1"/>
    <property type="molecule type" value="Genomic_DNA"/>
</dbReference>
<accession>A0ABW4RU64</accession>
<dbReference type="SUPFAM" id="SSF52402">
    <property type="entry name" value="Adenine nucleotide alpha hydrolases-like"/>
    <property type="match status" value="1"/>
</dbReference>
<sequence>MLAWIEPGTWQAVVEAARRRPAEDELRLVAAVDAEEALPSSMMGGLMGRGRRREEHQQVGERLTEQAATELLARAADALGRDCRTEVLSGRVERVVTAACDQADLLLLARDGDRSRLGPASLGRHTRFVLDHAPCTVALLWPGETPSLDSIPAPPPPGHRPPPPPHER</sequence>
<feature type="domain" description="UspA" evidence="2">
    <location>
        <begin position="22"/>
        <end position="139"/>
    </location>
</feature>
<organism evidence="3 4">
    <name type="scientific">Luteococcus peritonei</name>
    <dbReference type="NCBI Taxonomy" id="88874"/>
    <lineage>
        <taxon>Bacteria</taxon>
        <taxon>Bacillati</taxon>
        <taxon>Actinomycetota</taxon>
        <taxon>Actinomycetes</taxon>
        <taxon>Propionibacteriales</taxon>
        <taxon>Propionibacteriaceae</taxon>
        <taxon>Luteococcus</taxon>
    </lineage>
</organism>
<dbReference type="Gene3D" id="3.40.50.12370">
    <property type="match status" value="1"/>
</dbReference>
<feature type="compositionally biased region" description="Pro residues" evidence="1">
    <location>
        <begin position="152"/>
        <end position="168"/>
    </location>
</feature>
<evidence type="ECO:0000313" key="4">
    <source>
        <dbReference type="Proteomes" id="UP001597326"/>
    </source>
</evidence>
<gene>
    <name evidence="3" type="ORF">ACFSCS_05085</name>
</gene>
<dbReference type="InterPro" id="IPR006016">
    <property type="entry name" value="UspA"/>
</dbReference>